<proteinExistence type="inferred from homology"/>
<feature type="domain" description="Ketoreductase" evidence="3">
    <location>
        <begin position="4"/>
        <end position="190"/>
    </location>
</feature>
<dbReference type="PROSITE" id="PS00061">
    <property type="entry name" value="ADH_SHORT"/>
    <property type="match status" value="1"/>
</dbReference>
<dbReference type="SUPFAM" id="SSF51735">
    <property type="entry name" value="NAD(P)-binding Rossmann-fold domains"/>
    <property type="match status" value="1"/>
</dbReference>
<dbReference type="PANTHER" id="PTHR42760:SF133">
    <property type="entry name" value="3-OXOACYL-[ACYL-CARRIER-PROTEIN] REDUCTASE"/>
    <property type="match status" value="1"/>
</dbReference>
<dbReference type="CDD" id="cd05233">
    <property type="entry name" value="SDR_c"/>
    <property type="match status" value="1"/>
</dbReference>
<sequence length="250" mass="26674">MKNQRVVIVGGASGLGLSVAKLMLADGAERIALIDKNGPLLEETVRMLTAEGHQVFGAEGDITRKDSAHAVFKRALEALGRVDSLINSAAIYPRRPLLEISDDEWDLENAVNIKGTYHMMVAAIEHMRARPKVEAHVAGRIVNITSVDAFKAHPQNGHYAATKAAVVSLTKSFAQEVAKDGILVNSVAPAGFATDRAKKLGFLGELAAANPLGRAAEPEEIAQWVVMMASSRNTYATGENVIVSGGYIYA</sequence>
<dbReference type="PRINTS" id="PR00080">
    <property type="entry name" value="SDRFAMILY"/>
</dbReference>
<dbReference type="EMBL" id="LOYH01000016">
    <property type="protein sequence ID" value="KVK88112.1"/>
    <property type="molecule type" value="Genomic_DNA"/>
</dbReference>
<comment type="caution">
    <text evidence="4">The sequence shown here is derived from an EMBL/GenBank/DDBJ whole genome shotgun (WGS) entry which is preliminary data.</text>
</comment>
<keyword evidence="2" id="KW-0560">Oxidoreductase</keyword>
<dbReference type="AlphaFoldDB" id="A0A124SQS9"/>
<comment type="similarity">
    <text evidence="1">Belongs to the short-chain dehydrogenases/reductases (SDR) family.</text>
</comment>
<dbReference type="Proteomes" id="UP000069001">
    <property type="component" value="Unassembled WGS sequence"/>
</dbReference>
<protein>
    <submittedName>
        <fullName evidence="4">Oxidoreductase</fullName>
    </submittedName>
</protein>
<evidence type="ECO:0000259" key="3">
    <source>
        <dbReference type="SMART" id="SM00822"/>
    </source>
</evidence>
<evidence type="ECO:0000256" key="1">
    <source>
        <dbReference type="ARBA" id="ARBA00006484"/>
    </source>
</evidence>
<accession>A0A124SQS9</accession>
<dbReference type="Gene3D" id="3.40.50.720">
    <property type="entry name" value="NAD(P)-binding Rossmann-like Domain"/>
    <property type="match status" value="1"/>
</dbReference>
<dbReference type="InterPro" id="IPR036291">
    <property type="entry name" value="NAD(P)-bd_dom_sf"/>
</dbReference>
<dbReference type="InterPro" id="IPR002347">
    <property type="entry name" value="SDR_fam"/>
</dbReference>
<dbReference type="InterPro" id="IPR020904">
    <property type="entry name" value="Sc_DH/Rdtase_CS"/>
</dbReference>
<evidence type="ECO:0000256" key="2">
    <source>
        <dbReference type="ARBA" id="ARBA00023002"/>
    </source>
</evidence>
<dbReference type="SMART" id="SM00822">
    <property type="entry name" value="PKS_KR"/>
    <property type="match status" value="1"/>
</dbReference>
<dbReference type="GO" id="GO:0016616">
    <property type="term" value="F:oxidoreductase activity, acting on the CH-OH group of donors, NAD or NADP as acceptor"/>
    <property type="evidence" value="ECO:0007669"/>
    <property type="project" value="UniProtKB-ARBA"/>
</dbReference>
<dbReference type="InterPro" id="IPR057326">
    <property type="entry name" value="KR_dom"/>
</dbReference>
<dbReference type="PRINTS" id="PR00081">
    <property type="entry name" value="GDHRDH"/>
</dbReference>
<dbReference type="Pfam" id="PF13561">
    <property type="entry name" value="adh_short_C2"/>
    <property type="match status" value="1"/>
</dbReference>
<organism evidence="4">
    <name type="scientific">Burkholderia cepacia</name>
    <name type="common">Pseudomonas cepacia</name>
    <dbReference type="NCBI Taxonomy" id="292"/>
    <lineage>
        <taxon>Bacteria</taxon>
        <taxon>Pseudomonadati</taxon>
        <taxon>Pseudomonadota</taxon>
        <taxon>Betaproteobacteria</taxon>
        <taxon>Burkholderiales</taxon>
        <taxon>Burkholderiaceae</taxon>
        <taxon>Burkholderia</taxon>
        <taxon>Burkholderia cepacia complex</taxon>
    </lineage>
</organism>
<name>A0A124SQS9_BURCE</name>
<gene>
    <name evidence="4" type="ORF">WS90_38075</name>
</gene>
<dbReference type="PANTHER" id="PTHR42760">
    <property type="entry name" value="SHORT-CHAIN DEHYDROGENASES/REDUCTASES FAMILY MEMBER"/>
    <property type="match status" value="1"/>
</dbReference>
<evidence type="ECO:0000313" key="4">
    <source>
        <dbReference type="EMBL" id="KVK88112.1"/>
    </source>
</evidence>
<dbReference type="RefSeq" id="WP_059727826.1">
    <property type="nucleotide sequence ID" value="NZ_LOYH01000016.1"/>
</dbReference>
<reference evidence="4" key="1">
    <citation type="submission" date="2015-11" db="EMBL/GenBank/DDBJ databases">
        <title>Expanding the genomic diversity of Burkholderia species for the development of highly accurate diagnostics.</title>
        <authorList>
            <person name="Sahl J."/>
            <person name="Keim P."/>
            <person name="Wagner D."/>
        </authorList>
    </citation>
    <scope>NUCLEOTIDE SEQUENCE [LARGE SCALE GENOMIC DNA]</scope>
    <source>
        <strain evidence="4">MSMB1302</strain>
    </source>
</reference>
<dbReference type="FunFam" id="3.40.50.720:FF:000084">
    <property type="entry name" value="Short-chain dehydrogenase reductase"/>
    <property type="match status" value="1"/>
</dbReference>